<feature type="compositionally biased region" description="Basic and acidic residues" evidence="1">
    <location>
        <begin position="19"/>
        <end position="30"/>
    </location>
</feature>
<feature type="compositionally biased region" description="Polar residues" evidence="1">
    <location>
        <begin position="50"/>
        <end position="60"/>
    </location>
</feature>
<feature type="compositionally biased region" description="Polar residues" evidence="1">
    <location>
        <begin position="194"/>
        <end position="217"/>
    </location>
</feature>
<feature type="region of interest" description="Disordered" evidence="1">
    <location>
        <begin position="158"/>
        <end position="242"/>
    </location>
</feature>
<evidence type="ECO:0000313" key="2">
    <source>
        <dbReference type="EMBL" id="KAL0275465.1"/>
    </source>
</evidence>
<proteinExistence type="predicted"/>
<protein>
    <submittedName>
        <fullName evidence="2">Uncharacterized protein</fullName>
    </submittedName>
</protein>
<name>A0AAW2HZC6_9NEOP</name>
<organism evidence="2">
    <name type="scientific">Menopon gallinae</name>
    <name type="common">poultry shaft louse</name>
    <dbReference type="NCBI Taxonomy" id="328185"/>
    <lineage>
        <taxon>Eukaryota</taxon>
        <taxon>Metazoa</taxon>
        <taxon>Ecdysozoa</taxon>
        <taxon>Arthropoda</taxon>
        <taxon>Hexapoda</taxon>
        <taxon>Insecta</taxon>
        <taxon>Pterygota</taxon>
        <taxon>Neoptera</taxon>
        <taxon>Paraneoptera</taxon>
        <taxon>Psocodea</taxon>
        <taxon>Troctomorpha</taxon>
        <taxon>Phthiraptera</taxon>
        <taxon>Amblycera</taxon>
        <taxon>Menoponidae</taxon>
        <taxon>Menopon</taxon>
    </lineage>
</organism>
<feature type="region of interest" description="Disordered" evidence="1">
    <location>
        <begin position="19"/>
        <end position="101"/>
    </location>
</feature>
<reference evidence="2" key="1">
    <citation type="journal article" date="2024" name="Gigascience">
        <title>Chromosome-level genome of the poultry shaft louse Menopon gallinae provides insight into the host-switching and adaptive evolution of parasitic lice.</title>
        <authorList>
            <person name="Xu Y."/>
            <person name="Ma L."/>
            <person name="Liu S."/>
            <person name="Liang Y."/>
            <person name="Liu Q."/>
            <person name="He Z."/>
            <person name="Tian L."/>
            <person name="Duan Y."/>
            <person name="Cai W."/>
            <person name="Li H."/>
            <person name="Song F."/>
        </authorList>
    </citation>
    <scope>NUCLEOTIDE SEQUENCE</scope>
    <source>
        <strain evidence="2">Cailab_2023a</strain>
    </source>
</reference>
<gene>
    <name evidence="2" type="ORF">PYX00_003302</name>
</gene>
<accession>A0AAW2HZC6</accession>
<dbReference type="EMBL" id="JARGDH010000002">
    <property type="protein sequence ID" value="KAL0275465.1"/>
    <property type="molecule type" value="Genomic_DNA"/>
</dbReference>
<feature type="compositionally biased region" description="Pro residues" evidence="1">
    <location>
        <begin position="86"/>
        <end position="95"/>
    </location>
</feature>
<feature type="compositionally biased region" description="Low complexity" evidence="1">
    <location>
        <begin position="33"/>
        <end position="44"/>
    </location>
</feature>
<evidence type="ECO:0000256" key="1">
    <source>
        <dbReference type="SAM" id="MobiDB-lite"/>
    </source>
</evidence>
<dbReference type="AlphaFoldDB" id="A0AAW2HZC6"/>
<feature type="compositionally biased region" description="Low complexity" evidence="1">
    <location>
        <begin position="163"/>
        <end position="177"/>
    </location>
</feature>
<comment type="caution">
    <text evidence="2">The sequence shown here is derived from an EMBL/GenBank/DDBJ whole genome shotgun (WGS) entry which is preliminary data.</text>
</comment>
<sequence>MGESIASTGRIAADEKVVRNGGERIPRAAEDVGNLLGRLSLGNGKPETAPKSSSLTNALSISVPEPESVPFPPKRPTSLSGGFGPYTPPAPPPATTTPMRRPVSAYASSGISCMVPASASSSTLPRRPTTLYAEKTAAAAAAETNPFRARLTPQRKIAYQTWSSSSQPQRRAAANSSTWSSRRPYSVAGAPVSPSDSGYRSLPSSASDYQVSQQTDPAPSARRRLSLPSAQAQLRPKPSPTFHGLPFRPFTCGVSPSGSPIFLGCTHLHPSPGSNKPRAVTPTASQAIHQFVMHPRNGYRSPDDKIALFYEILDSQERFAKSGLSG</sequence>